<dbReference type="EMBL" id="CAJEWN010000219">
    <property type="protein sequence ID" value="CAD2173558.1"/>
    <property type="molecule type" value="Genomic_DNA"/>
</dbReference>
<gene>
    <name evidence="1" type="ORF">MENT_LOCUS25174</name>
</gene>
<proteinExistence type="predicted"/>
<evidence type="ECO:0000313" key="1">
    <source>
        <dbReference type="EMBL" id="CAD2173558.1"/>
    </source>
</evidence>
<accession>A0A6V7VGQ9</accession>
<organism evidence="1 2">
    <name type="scientific">Meloidogyne enterolobii</name>
    <name type="common">Root-knot nematode worm</name>
    <name type="synonym">Meloidogyne mayaguensis</name>
    <dbReference type="NCBI Taxonomy" id="390850"/>
    <lineage>
        <taxon>Eukaryota</taxon>
        <taxon>Metazoa</taxon>
        <taxon>Ecdysozoa</taxon>
        <taxon>Nematoda</taxon>
        <taxon>Chromadorea</taxon>
        <taxon>Rhabditida</taxon>
        <taxon>Tylenchina</taxon>
        <taxon>Tylenchomorpha</taxon>
        <taxon>Tylenchoidea</taxon>
        <taxon>Meloidogynidae</taxon>
        <taxon>Meloidogyninae</taxon>
        <taxon>Meloidogyne</taxon>
    </lineage>
</organism>
<dbReference type="Proteomes" id="UP000580250">
    <property type="component" value="Unassembled WGS sequence"/>
</dbReference>
<evidence type="ECO:0000313" key="2">
    <source>
        <dbReference type="Proteomes" id="UP000580250"/>
    </source>
</evidence>
<sequence length="58" mass="6965">MFFYFFYNINVLVYKICRFEIFRLAALKFPLFVNILNLPSKNVCNKGFGIFYILTIVQ</sequence>
<protein>
    <submittedName>
        <fullName evidence="1">Uncharacterized protein</fullName>
    </submittedName>
</protein>
<name>A0A6V7VGQ9_MELEN</name>
<dbReference type="AlphaFoldDB" id="A0A6V7VGQ9"/>
<reference evidence="1 2" key="1">
    <citation type="submission" date="2020-08" db="EMBL/GenBank/DDBJ databases">
        <authorList>
            <person name="Koutsovoulos G."/>
            <person name="Danchin GJ E."/>
        </authorList>
    </citation>
    <scope>NUCLEOTIDE SEQUENCE [LARGE SCALE GENOMIC DNA]</scope>
</reference>
<comment type="caution">
    <text evidence="1">The sequence shown here is derived from an EMBL/GenBank/DDBJ whole genome shotgun (WGS) entry which is preliminary data.</text>
</comment>